<evidence type="ECO:0000313" key="5">
    <source>
        <dbReference type="Proteomes" id="UP001607303"/>
    </source>
</evidence>
<dbReference type="Gene3D" id="3.30.160.20">
    <property type="match status" value="2"/>
</dbReference>
<dbReference type="Pfam" id="PF00755">
    <property type="entry name" value="Carn_acyltransf"/>
    <property type="match status" value="1"/>
</dbReference>
<dbReference type="SUPFAM" id="SSF54768">
    <property type="entry name" value="dsRNA-binding domain-like"/>
    <property type="match status" value="2"/>
</dbReference>
<dbReference type="InterPro" id="IPR051247">
    <property type="entry name" value="RLC_Component"/>
</dbReference>
<gene>
    <name evidence="4" type="ORF">V1477_001549</name>
</gene>
<dbReference type="InterPro" id="IPR014720">
    <property type="entry name" value="dsRBD_dom"/>
</dbReference>
<sequence length="704" mass="80024">MLFSIRQLHLRVICNRKILDAFIAKPTTNLQRKCKYARWEHRKPIAIVNKNELFDDQNVNDTKILQRKRQSIMVRKIKSQKKVSPNEETLLDKESDKINNKKGWSDRIIKLKENDSITRSLMINVKSGKKRKKKDQILLEGYRLVKDGTEVGVKPKAILSSDIIYLTLYEDVKLFQIPYKTIQLWSNLTTSPGIIGRYKIYFSAQPSFGQGVDTHLFGLKMIASIESMCLPELYKDVAYIKSTYYDLTTSQVPHKTSSFMCYGPVVPEGYGCCYNPRENDILFRCSPFKSSTKADATQFANTLKETLCRMRNLCNVHEKSIEQCAVERCAGNFFPSKMGKTAIMILQELGMKEGFLPVYTLLRSQTVQYKDFSAIGQALNKKDAKQKAAQNMLTLLEDPNNISKTKPLSSSNDIYPDASPSTSGQALLDSTLMYEDLRNYVGSLQQYCLQNKLMQAEYQTTNITGPAHEKVFTMSCTVGSITEEATGTRKKQVKQRVAEKVLERLTNTNDPSVANKDECGSSNPFKDCDNLSGIDKDVLNVLSLKVDNCKLNETESQANQKKKFLDPNIKSYLGPALPKDVTELQNRHLLFKQYVYNTVCNGSEEKLIEIFNTVKGFKRSFMDIEKYDIVRVTSLEQEILIYIEEKMKLSMEKKIIHSRNPLLKITAFKISTPVAIFQFGAHNSSLVAGAIALVNILDTIIIYL</sequence>
<dbReference type="Pfam" id="PF00035">
    <property type="entry name" value="dsrm"/>
    <property type="match status" value="1"/>
</dbReference>
<dbReference type="GO" id="GO:0003723">
    <property type="term" value="F:RNA binding"/>
    <property type="evidence" value="ECO:0007669"/>
    <property type="project" value="UniProtKB-UniRule"/>
</dbReference>
<evidence type="ECO:0000256" key="1">
    <source>
        <dbReference type="ARBA" id="ARBA00022884"/>
    </source>
</evidence>
<evidence type="ECO:0000313" key="4">
    <source>
        <dbReference type="EMBL" id="KAL2750210.1"/>
    </source>
</evidence>
<reference evidence="4 5" key="1">
    <citation type="journal article" date="2024" name="Ann. Entomol. Soc. Am.">
        <title>Genomic analyses of the southern and eastern yellowjacket wasps (Hymenoptera: Vespidae) reveal evolutionary signatures of social life.</title>
        <authorList>
            <person name="Catto M.A."/>
            <person name="Caine P.B."/>
            <person name="Orr S.E."/>
            <person name="Hunt B.G."/>
            <person name="Goodisman M.A.D."/>
        </authorList>
    </citation>
    <scope>NUCLEOTIDE SEQUENCE [LARGE SCALE GENOMIC DNA]</scope>
    <source>
        <strain evidence="4">232</strain>
        <tissue evidence="4">Head and thorax</tissue>
    </source>
</reference>
<dbReference type="GO" id="GO:0010468">
    <property type="term" value="P:regulation of gene expression"/>
    <property type="evidence" value="ECO:0007669"/>
    <property type="project" value="UniProtKB-ARBA"/>
</dbReference>
<dbReference type="SMART" id="SM00358">
    <property type="entry name" value="DSRM"/>
    <property type="match status" value="2"/>
</dbReference>
<dbReference type="Gene3D" id="3.30.559.10">
    <property type="entry name" value="Chloramphenicol acetyltransferase-like domain"/>
    <property type="match status" value="1"/>
</dbReference>
<evidence type="ECO:0000256" key="2">
    <source>
        <dbReference type="PROSITE-ProRule" id="PRU00266"/>
    </source>
</evidence>
<keyword evidence="5" id="KW-1185">Reference proteome</keyword>
<name>A0ABD2CYM1_VESMC</name>
<feature type="non-terminal residue" evidence="4">
    <location>
        <position position="704"/>
    </location>
</feature>
<dbReference type="InterPro" id="IPR029064">
    <property type="entry name" value="Ribosomal_eL30-like_sf"/>
</dbReference>
<dbReference type="InterPro" id="IPR023213">
    <property type="entry name" value="CAT-like_dom_sf"/>
</dbReference>
<comment type="caution">
    <text evidence="4">The sequence shown here is derived from an EMBL/GenBank/DDBJ whole genome shotgun (WGS) entry which is preliminary data.</text>
</comment>
<protein>
    <submittedName>
        <fullName evidence="4">RISC-loading complex subunit tarbp2-like</fullName>
    </submittedName>
</protein>
<dbReference type="PANTHER" id="PTHR46205:SF3">
    <property type="entry name" value="LOQUACIOUS, ISOFORM B"/>
    <property type="match status" value="1"/>
</dbReference>
<feature type="domain" description="DRBM" evidence="3">
    <location>
        <begin position="372"/>
        <end position="398"/>
    </location>
</feature>
<dbReference type="SUPFAM" id="SSF55315">
    <property type="entry name" value="L30e-like"/>
    <property type="match status" value="1"/>
</dbReference>
<dbReference type="CDD" id="cd10845">
    <property type="entry name" value="DSRM_RNAse_III_family"/>
    <property type="match status" value="1"/>
</dbReference>
<evidence type="ECO:0000259" key="3">
    <source>
        <dbReference type="PROSITE" id="PS50137"/>
    </source>
</evidence>
<dbReference type="PANTHER" id="PTHR46205">
    <property type="entry name" value="LOQUACIOUS, ISOFORM B"/>
    <property type="match status" value="1"/>
</dbReference>
<dbReference type="AlphaFoldDB" id="A0ABD2CYM1"/>
<keyword evidence="1 2" id="KW-0694">RNA-binding</keyword>
<dbReference type="EMBL" id="JAYRBN010000024">
    <property type="protein sequence ID" value="KAL2750210.1"/>
    <property type="molecule type" value="Genomic_DNA"/>
</dbReference>
<dbReference type="Proteomes" id="UP001607303">
    <property type="component" value="Unassembled WGS sequence"/>
</dbReference>
<accession>A0ABD2CYM1</accession>
<dbReference type="PROSITE" id="PS50137">
    <property type="entry name" value="DS_RBD"/>
    <property type="match status" value="2"/>
</dbReference>
<organism evidence="4 5">
    <name type="scientific">Vespula maculifrons</name>
    <name type="common">Eastern yellow jacket</name>
    <name type="synonym">Wasp</name>
    <dbReference type="NCBI Taxonomy" id="7453"/>
    <lineage>
        <taxon>Eukaryota</taxon>
        <taxon>Metazoa</taxon>
        <taxon>Ecdysozoa</taxon>
        <taxon>Arthropoda</taxon>
        <taxon>Hexapoda</taxon>
        <taxon>Insecta</taxon>
        <taxon>Pterygota</taxon>
        <taxon>Neoptera</taxon>
        <taxon>Endopterygota</taxon>
        <taxon>Hymenoptera</taxon>
        <taxon>Apocrita</taxon>
        <taxon>Aculeata</taxon>
        <taxon>Vespoidea</taxon>
        <taxon>Vespidae</taxon>
        <taxon>Vespinae</taxon>
        <taxon>Vespula</taxon>
    </lineage>
</organism>
<dbReference type="InterPro" id="IPR039551">
    <property type="entry name" value="Cho/carn_acyl_trans"/>
</dbReference>
<feature type="domain" description="DRBM" evidence="3">
    <location>
        <begin position="439"/>
        <end position="507"/>
    </location>
</feature>
<dbReference type="SUPFAM" id="SSF52777">
    <property type="entry name" value="CoA-dependent acyltransferases"/>
    <property type="match status" value="1"/>
</dbReference>
<proteinExistence type="predicted"/>